<keyword evidence="1" id="KW-0732">Signal</keyword>
<dbReference type="AlphaFoldDB" id="A0A9P0K339"/>
<proteinExistence type="predicted"/>
<comment type="caution">
    <text evidence="2">The sequence shown here is derived from an EMBL/GenBank/DDBJ whole genome shotgun (WGS) entry which is preliminary data.</text>
</comment>
<sequence length="187" mass="20762">MCVNRKYIDMKNDLLLIFFGCLLASVLSQSPDEHETYETESYRTHHRPGPLAVLGKNIGKVIEDTVVQKIVVPGNSFPDSGRTRAVLEEKSRESPAIQLDIKYGNLQQKFADFNDYKPIVDTISEHEKYGNDGQKGRDVAKIAIDGFEGFSNVLNSLVELPYTGVRQFGKKLTTNLNAIGGKLVGLS</sequence>
<keyword evidence="3" id="KW-1185">Reference proteome</keyword>
<gene>
    <name evidence="2" type="ORF">ACAOBT_LOCUS5142</name>
</gene>
<dbReference type="Proteomes" id="UP001152888">
    <property type="component" value="Unassembled WGS sequence"/>
</dbReference>
<evidence type="ECO:0000256" key="1">
    <source>
        <dbReference type="SAM" id="SignalP"/>
    </source>
</evidence>
<dbReference type="OrthoDB" id="6616542at2759"/>
<dbReference type="EMBL" id="CAKOFQ010006707">
    <property type="protein sequence ID" value="CAH1963320.1"/>
    <property type="molecule type" value="Genomic_DNA"/>
</dbReference>
<evidence type="ECO:0000313" key="2">
    <source>
        <dbReference type="EMBL" id="CAH1963320.1"/>
    </source>
</evidence>
<accession>A0A9P0K339</accession>
<name>A0A9P0K339_ACAOB</name>
<feature type="signal peptide" evidence="1">
    <location>
        <begin position="1"/>
        <end position="28"/>
    </location>
</feature>
<organism evidence="2 3">
    <name type="scientific">Acanthoscelides obtectus</name>
    <name type="common">Bean weevil</name>
    <name type="synonym">Bruchus obtectus</name>
    <dbReference type="NCBI Taxonomy" id="200917"/>
    <lineage>
        <taxon>Eukaryota</taxon>
        <taxon>Metazoa</taxon>
        <taxon>Ecdysozoa</taxon>
        <taxon>Arthropoda</taxon>
        <taxon>Hexapoda</taxon>
        <taxon>Insecta</taxon>
        <taxon>Pterygota</taxon>
        <taxon>Neoptera</taxon>
        <taxon>Endopterygota</taxon>
        <taxon>Coleoptera</taxon>
        <taxon>Polyphaga</taxon>
        <taxon>Cucujiformia</taxon>
        <taxon>Chrysomeloidea</taxon>
        <taxon>Chrysomelidae</taxon>
        <taxon>Bruchinae</taxon>
        <taxon>Bruchini</taxon>
        <taxon>Acanthoscelides</taxon>
    </lineage>
</organism>
<evidence type="ECO:0000313" key="3">
    <source>
        <dbReference type="Proteomes" id="UP001152888"/>
    </source>
</evidence>
<protein>
    <submittedName>
        <fullName evidence="2">Uncharacterized protein</fullName>
    </submittedName>
</protein>
<reference evidence="2" key="1">
    <citation type="submission" date="2022-03" db="EMBL/GenBank/DDBJ databases">
        <authorList>
            <person name="Sayadi A."/>
        </authorList>
    </citation>
    <scope>NUCLEOTIDE SEQUENCE</scope>
</reference>
<feature type="chain" id="PRO_5040124341" evidence="1">
    <location>
        <begin position="29"/>
        <end position="187"/>
    </location>
</feature>